<evidence type="ECO:0000259" key="4">
    <source>
        <dbReference type="Pfam" id="PF00233"/>
    </source>
</evidence>
<dbReference type="GO" id="GO:0046872">
    <property type="term" value="F:metal ion binding"/>
    <property type="evidence" value="ECO:0007669"/>
    <property type="project" value="UniProtKB-KW"/>
</dbReference>
<feature type="domain" description="PDEase" evidence="4">
    <location>
        <begin position="271"/>
        <end position="536"/>
    </location>
</feature>
<organism evidence="5 6">
    <name type="scientific">Discostella pseudostelligera</name>
    <dbReference type="NCBI Taxonomy" id="259834"/>
    <lineage>
        <taxon>Eukaryota</taxon>
        <taxon>Sar</taxon>
        <taxon>Stramenopiles</taxon>
        <taxon>Ochrophyta</taxon>
        <taxon>Bacillariophyta</taxon>
        <taxon>Coscinodiscophyceae</taxon>
        <taxon>Thalassiosirophycidae</taxon>
        <taxon>Stephanodiscales</taxon>
        <taxon>Stephanodiscaceae</taxon>
        <taxon>Discostella</taxon>
    </lineage>
</organism>
<dbReference type="InterPro" id="IPR036971">
    <property type="entry name" value="PDEase_catalytic_dom_sf"/>
</dbReference>
<gene>
    <name evidence="5" type="ORF">ACHAWU_002134</name>
</gene>
<dbReference type="SUPFAM" id="SSF109604">
    <property type="entry name" value="HD-domain/PDEase-like"/>
    <property type="match status" value="1"/>
</dbReference>
<accession>A0ABD3MGN5</accession>
<evidence type="ECO:0000313" key="5">
    <source>
        <dbReference type="EMBL" id="KAL3762038.1"/>
    </source>
</evidence>
<dbReference type="Proteomes" id="UP001530293">
    <property type="component" value="Unassembled WGS sequence"/>
</dbReference>
<feature type="compositionally biased region" description="Low complexity" evidence="3">
    <location>
        <begin position="40"/>
        <end position="49"/>
    </location>
</feature>
<evidence type="ECO:0000256" key="2">
    <source>
        <dbReference type="ARBA" id="ARBA00022801"/>
    </source>
</evidence>
<protein>
    <recommendedName>
        <fullName evidence="4">PDEase domain-containing protein</fullName>
    </recommendedName>
</protein>
<dbReference type="AlphaFoldDB" id="A0ABD3MGN5"/>
<feature type="region of interest" description="Disordered" evidence="3">
    <location>
        <begin position="1"/>
        <end position="75"/>
    </location>
</feature>
<sequence length="578" mass="64792">MSRGRREESIPSSSSSGRPSMANNGDLISSHVIRDSADLPPITTDTPPTVLQQQLSGQAWDRVSARQPVGSHDHEPDVGTLIDYLSTIMETRLADVVKHRKQLKLPDEAWTLPRVSDGSIASASDLSSRGEVGRHTAAASSSSQATILLTSTCRSELRAYVGRIASMYRSNRYHGLEHATHVTMSANKLLDMLHEDPGESDDDVDDDEVTEINDFSASEPIIRQDFTQSDIGCKFQTNEQNFSASDSRLSFPPTRMNGYSTEDSNPYHLYSDMLTKFAFVFAAMIHDVDHQGVPNTRLVVEKDPLVEQHGRTSVAEKHSIQIAFQTLCESTYDEFRSTIFSSPDDYLHMHRIVTNVVVSTDIASPERMHSTTMRWQAAFSRPVPKTVRSSVGRLSLAGKSPLSEIATVHASKPQLVPVEIVSTMHNGYERTKTLKRVLEVNGGQSIEYFSDVADDDDARMALQQSVVIETMLNVADVAHSMQSWELFLFWNRRLFEELFVAFKVGRSDHEPSGDWYENQLGFYAIYVIPLAEKMKQCKVFGALGGEWVNNATFIRDRWKLEGEQITKDMIACVKRDYL</sequence>
<feature type="compositionally biased region" description="Low complexity" evidence="3">
    <location>
        <begin position="10"/>
        <end position="20"/>
    </location>
</feature>
<evidence type="ECO:0000256" key="1">
    <source>
        <dbReference type="ARBA" id="ARBA00022723"/>
    </source>
</evidence>
<dbReference type="Pfam" id="PF00233">
    <property type="entry name" value="PDEase_I"/>
    <property type="match status" value="1"/>
</dbReference>
<evidence type="ECO:0000256" key="3">
    <source>
        <dbReference type="SAM" id="MobiDB-lite"/>
    </source>
</evidence>
<keyword evidence="1" id="KW-0479">Metal-binding</keyword>
<keyword evidence="2" id="KW-0378">Hydrolase</keyword>
<keyword evidence="6" id="KW-1185">Reference proteome</keyword>
<proteinExistence type="predicted"/>
<dbReference type="InterPro" id="IPR002073">
    <property type="entry name" value="PDEase_catalytic_dom"/>
</dbReference>
<comment type="caution">
    <text evidence="5">The sequence shown here is derived from an EMBL/GenBank/DDBJ whole genome shotgun (WGS) entry which is preliminary data.</text>
</comment>
<reference evidence="5 6" key="1">
    <citation type="submission" date="2024-10" db="EMBL/GenBank/DDBJ databases">
        <title>Updated reference genomes for cyclostephanoid diatoms.</title>
        <authorList>
            <person name="Roberts W.R."/>
            <person name="Alverson A.J."/>
        </authorList>
    </citation>
    <scope>NUCLEOTIDE SEQUENCE [LARGE SCALE GENOMIC DNA]</scope>
    <source>
        <strain evidence="5 6">AJA232-27</strain>
    </source>
</reference>
<dbReference type="GO" id="GO:0016787">
    <property type="term" value="F:hydrolase activity"/>
    <property type="evidence" value="ECO:0007669"/>
    <property type="project" value="UniProtKB-KW"/>
</dbReference>
<dbReference type="EMBL" id="JALLBG020000143">
    <property type="protein sequence ID" value="KAL3762038.1"/>
    <property type="molecule type" value="Genomic_DNA"/>
</dbReference>
<evidence type="ECO:0000313" key="6">
    <source>
        <dbReference type="Proteomes" id="UP001530293"/>
    </source>
</evidence>
<name>A0ABD3MGN5_9STRA</name>
<dbReference type="Gene3D" id="1.10.1300.10">
    <property type="entry name" value="3'5'-cyclic nucleotide phosphodiesterase, catalytic domain"/>
    <property type="match status" value="1"/>
</dbReference>
<dbReference type="PANTHER" id="PTHR11347">
    <property type="entry name" value="CYCLIC NUCLEOTIDE PHOSPHODIESTERASE"/>
    <property type="match status" value="1"/>
</dbReference>